<dbReference type="KEGG" id="mbas:ALGA_2027"/>
<gene>
    <name evidence="1" type="ORF">ALGA_2027</name>
</gene>
<keyword evidence="2" id="KW-1185">Reference proteome</keyword>
<dbReference type="EMBL" id="AP018042">
    <property type="protein sequence ID" value="BAX80382.1"/>
    <property type="molecule type" value="Genomic_DNA"/>
</dbReference>
<reference evidence="1 2" key="1">
    <citation type="journal article" date="2018" name="Mar. Genomics">
        <title>Complete genome sequence of Marinifilaceae bacterium strain SPP2, isolated from the Antarctic marine sediment.</title>
        <authorList>
            <person name="Watanabe M."/>
            <person name="Kojima H."/>
            <person name="Fukui M."/>
        </authorList>
    </citation>
    <scope>NUCLEOTIDE SEQUENCE [LARGE SCALE GENOMIC DNA]</scope>
    <source>
        <strain evidence="1 2">SPP2</strain>
    </source>
</reference>
<protein>
    <submittedName>
        <fullName evidence="1">Uncharacterized protein</fullName>
    </submittedName>
</protein>
<organism evidence="1 2">
    <name type="scientific">Labilibaculum antarcticum</name>
    <dbReference type="NCBI Taxonomy" id="1717717"/>
    <lineage>
        <taxon>Bacteria</taxon>
        <taxon>Pseudomonadati</taxon>
        <taxon>Bacteroidota</taxon>
        <taxon>Bacteroidia</taxon>
        <taxon>Marinilabiliales</taxon>
        <taxon>Marinifilaceae</taxon>
        <taxon>Labilibaculum</taxon>
    </lineage>
</organism>
<evidence type="ECO:0000313" key="2">
    <source>
        <dbReference type="Proteomes" id="UP000218267"/>
    </source>
</evidence>
<reference evidence="2" key="2">
    <citation type="journal article" date="2020" name="Antonie Van Leeuwenhoek">
        <title>Labilibaculum antarcticum sp. nov., a novel facultative anaerobic, psychrotorelant bacterium isolated from marine sediment of Antarctica.</title>
        <authorList>
            <person name="Watanabe M."/>
            <person name="Kojima H."/>
            <person name="Fukui M."/>
        </authorList>
    </citation>
    <scope>NUCLEOTIDE SEQUENCE [LARGE SCALE GENOMIC DNA]</scope>
    <source>
        <strain evidence="2">SPP2</strain>
    </source>
</reference>
<evidence type="ECO:0000313" key="1">
    <source>
        <dbReference type="EMBL" id="BAX80382.1"/>
    </source>
</evidence>
<dbReference type="RefSeq" id="WP_096429240.1">
    <property type="nucleotide sequence ID" value="NZ_AP018042.1"/>
</dbReference>
<proteinExistence type="predicted"/>
<dbReference type="OrthoDB" id="1120195at2"/>
<dbReference type="Proteomes" id="UP000218267">
    <property type="component" value="Chromosome"/>
</dbReference>
<accession>A0A1Y1CK66</accession>
<sequence length="126" mass="15100">MNLPDLKNLSIEPYRNREEVIRQVAAQIEKDFDQFGLEVHFSGEIHNAYEELFTQLNKHLSHLLDRDYHRLVLLLYQIDVSEKQIIRTELNFPDVPKSELLTELIILRELKKVLIRNYFKENPDKL</sequence>
<name>A0A1Y1CK66_9BACT</name>
<dbReference type="AlphaFoldDB" id="A0A1Y1CK66"/>